<accession>A0A7G9FUI7</accession>
<protein>
    <recommendedName>
        <fullName evidence="3">Glycoside hydrolase family 31 TIM barrel domain-containing protein</fullName>
    </recommendedName>
</protein>
<dbReference type="RefSeq" id="WP_249325983.1">
    <property type="nucleotide sequence ID" value="NZ_CP060633.1"/>
</dbReference>
<dbReference type="Proteomes" id="UP000515981">
    <property type="component" value="Chromosome"/>
</dbReference>
<dbReference type="InterPro" id="IPR011013">
    <property type="entry name" value="Gal_mutarotase_sf_dom"/>
</dbReference>
<dbReference type="GO" id="GO:0004553">
    <property type="term" value="F:hydrolase activity, hydrolyzing O-glycosyl compounds"/>
    <property type="evidence" value="ECO:0007669"/>
    <property type="project" value="InterPro"/>
</dbReference>
<dbReference type="GO" id="GO:0030246">
    <property type="term" value="F:carbohydrate binding"/>
    <property type="evidence" value="ECO:0007669"/>
    <property type="project" value="InterPro"/>
</dbReference>
<dbReference type="KEGG" id="ssun:H9Q77_14290"/>
<evidence type="ECO:0000313" key="5">
    <source>
        <dbReference type="Proteomes" id="UP000515981"/>
    </source>
</evidence>
<feature type="domain" description="Glycoside hydrolase family 31 TIM barrel" evidence="3">
    <location>
        <begin position="136"/>
        <end position="237"/>
    </location>
</feature>
<dbReference type="InterPro" id="IPR017853">
    <property type="entry name" value="GH"/>
</dbReference>
<evidence type="ECO:0000256" key="1">
    <source>
        <dbReference type="ARBA" id="ARBA00007806"/>
    </source>
</evidence>
<reference evidence="4 5" key="1">
    <citation type="submission" date="2020-08" db="EMBL/GenBank/DDBJ databases">
        <authorList>
            <person name="Liu C."/>
            <person name="Sun Q."/>
        </authorList>
    </citation>
    <scope>NUCLEOTIDE SEQUENCE [LARGE SCALE GENOMIC DNA]</scope>
    <source>
        <strain evidence="4 5">NSJ-8</strain>
    </source>
</reference>
<gene>
    <name evidence="4" type="ORF">H9Q77_14290</name>
</gene>
<dbReference type="SUPFAM" id="SSF74650">
    <property type="entry name" value="Galactose mutarotase-like"/>
    <property type="match status" value="1"/>
</dbReference>
<evidence type="ECO:0000259" key="3">
    <source>
        <dbReference type="Pfam" id="PF01055"/>
    </source>
</evidence>
<dbReference type="SUPFAM" id="SSF51445">
    <property type="entry name" value="(Trans)glycosidases"/>
    <property type="match status" value="1"/>
</dbReference>
<proteinExistence type="inferred from homology"/>
<keyword evidence="2" id="KW-0326">Glycosidase</keyword>
<dbReference type="CDD" id="cd14752">
    <property type="entry name" value="GH31_N"/>
    <property type="match status" value="1"/>
</dbReference>
<dbReference type="InterPro" id="IPR051816">
    <property type="entry name" value="Glycosyl_Hydrolase_31"/>
</dbReference>
<keyword evidence="5" id="KW-1185">Reference proteome</keyword>
<dbReference type="Gene3D" id="3.20.20.80">
    <property type="entry name" value="Glycosidases"/>
    <property type="match status" value="1"/>
</dbReference>
<dbReference type="InterPro" id="IPR000322">
    <property type="entry name" value="Glyco_hydro_31_TIM"/>
</dbReference>
<name>A0A7G9FUI7_9FIRM</name>
<keyword evidence="2" id="KW-0378">Hydrolase</keyword>
<organism evidence="4 5">
    <name type="scientific">Simiaoa sunii</name>
    <dbReference type="NCBI Taxonomy" id="2763672"/>
    <lineage>
        <taxon>Bacteria</taxon>
        <taxon>Bacillati</taxon>
        <taxon>Bacillota</taxon>
        <taxon>Clostridia</taxon>
        <taxon>Lachnospirales</taxon>
        <taxon>Lachnospiraceae</taxon>
        <taxon>Simiaoa</taxon>
    </lineage>
</organism>
<sequence length="241" mass="27959">MILETIKDQEYHKKILLANDSYAEIERKEGTQLIINVDYKGVYGLGEKFDAVNQKGKTVETQVIEKFCNQGNISYCVTPFFVTDSGLGIYIETKKKTTITLDHAIRCQIPGESKVYVFTGTIGEVIRDYTGLFKRPQIPPRYAFGIWASANHWNSEADVDRLLEELEKYHFPASVIVLEAWSDEATFYIWNGATYSPKRSAEGFSYDDFDFSNSKYWKNPKRMIERLHEKGKKLVYWHIDF</sequence>
<evidence type="ECO:0000256" key="2">
    <source>
        <dbReference type="RuleBase" id="RU361185"/>
    </source>
</evidence>
<dbReference type="Gene3D" id="2.60.40.1760">
    <property type="entry name" value="glycosyl hydrolase (family 31)"/>
    <property type="match status" value="1"/>
</dbReference>
<evidence type="ECO:0000313" key="4">
    <source>
        <dbReference type="EMBL" id="QNM02219.1"/>
    </source>
</evidence>
<dbReference type="AlphaFoldDB" id="A0A7G9FUI7"/>
<dbReference type="EMBL" id="CP060633">
    <property type="protein sequence ID" value="QNM02219.1"/>
    <property type="molecule type" value="Genomic_DNA"/>
</dbReference>
<dbReference type="Pfam" id="PF01055">
    <property type="entry name" value="Glyco_hydro_31_2nd"/>
    <property type="match status" value="1"/>
</dbReference>
<dbReference type="GO" id="GO:0005975">
    <property type="term" value="P:carbohydrate metabolic process"/>
    <property type="evidence" value="ECO:0007669"/>
    <property type="project" value="InterPro"/>
</dbReference>
<dbReference type="PANTHER" id="PTHR43863:SF2">
    <property type="entry name" value="MALTASE-GLUCOAMYLASE"/>
    <property type="match status" value="1"/>
</dbReference>
<comment type="similarity">
    <text evidence="1 2">Belongs to the glycosyl hydrolase 31 family.</text>
</comment>
<dbReference type="PANTHER" id="PTHR43863">
    <property type="entry name" value="HYDROLASE, PUTATIVE (AFU_ORTHOLOGUE AFUA_1G03140)-RELATED"/>
    <property type="match status" value="1"/>
</dbReference>